<reference evidence="2 3" key="1">
    <citation type="submission" date="2019-05" db="EMBL/GenBank/DDBJ databases">
        <title>Another draft genome of Portunus trituberculatus and its Hox gene families provides insights of decapod evolution.</title>
        <authorList>
            <person name="Jeong J.-H."/>
            <person name="Song I."/>
            <person name="Kim S."/>
            <person name="Choi T."/>
            <person name="Kim D."/>
            <person name="Ryu S."/>
            <person name="Kim W."/>
        </authorList>
    </citation>
    <scope>NUCLEOTIDE SEQUENCE [LARGE SCALE GENOMIC DNA]</scope>
    <source>
        <tissue evidence="2">Muscle</tissue>
    </source>
</reference>
<feature type="compositionally biased region" description="Low complexity" evidence="1">
    <location>
        <begin position="78"/>
        <end position="88"/>
    </location>
</feature>
<evidence type="ECO:0000256" key="1">
    <source>
        <dbReference type="SAM" id="MobiDB-lite"/>
    </source>
</evidence>
<gene>
    <name evidence="2" type="ORF">E2C01_052428</name>
</gene>
<feature type="region of interest" description="Disordered" evidence="1">
    <location>
        <begin position="40"/>
        <end position="104"/>
    </location>
</feature>
<dbReference type="AlphaFoldDB" id="A0A5B7GLS9"/>
<name>A0A5B7GLS9_PORTR</name>
<protein>
    <submittedName>
        <fullName evidence="2">Uncharacterized protein</fullName>
    </submittedName>
</protein>
<sequence>MFHPQLLLPVASQHRHRHTVVTPVLIHGFIIIGQERHSSLPPHTVSQGCKHLARHAPRRAPGFRHVEPQQPSPPPPSSDSAKIISPSPRSRSAVVIVLPTGDPR</sequence>
<keyword evidence="3" id="KW-1185">Reference proteome</keyword>
<dbReference type="Proteomes" id="UP000324222">
    <property type="component" value="Unassembled WGS sequence"/>
</dbReference>
<feature type="compositionally biased region" description="Basic residues" evidence="1">
    <location>
        <begin position="51"/>
        <end position="62"/>
    </location>
</feature>
<dbReference type="EMBL" id="VSRR010015666">
    <property type="protein sequence ID" value="MPC58423.1"/>
    <property type="molecule type" value="Genomic_DNA"/>
</dbReference>
<organism evidence="2 3">
    <name type="scientific">Portunus trituberculatus</name>
    <name type="common">Swimming crab</name>
    <name type="synonym">Neptunus trituberculatus</name>
    <dbReference type="NCBI Taxonomy" id="210409"/>
    <lineage>
        <taxon>Eukaryota</taxon>
        <taxon>Metazoa</taxon>
        <taxon>Ecdysozoa</taxon>
        <taxon>Arthropoda</taxon>
        <taxon>Crustacea</taxon>
        <taxon>Multicrustacea</taxon>
        <taxon>Malacostraca</taxon>
        <taxon>Eumalacostraca</taxon>
        <taxon>Eucarida</taxon>
        <taxon>Decapoda</taxon>
        <taxon>Pleocyemata</taxon>
        <taxon>Brachyura</taxon>
        <taxon>Eubrachyura</taxon>
        <taxon>Portunoidea</taxon>
        <taxon>Portunidae</taxon>
        <taxon>Portuninae</taxon>
        <taxon>Portunus</taxon>
    </lineage>
</organism>
<evidence type="ECO:0000313" key="3">
    <source>
        <dbReference type="Proteomes" id="UP000324222"/>
    </source>
</evidence>
<proteinExistence type="predicted"/>
<accession>A0A5B7GLS9</accession>
<comment type="caution">
    <text evidence="2">The sequence shown here is derived from an EMBL/GenBank/DDBJ whole genome shotgun (WGS) entry which is preliminary data.</text>
</comment>
<evidence type="ECO:0000313" key="2">
    <source>
        <dbReference type="EMBL" id="MPC58423.1"/>
    </source>
</evidence>